<organism evidence="11 12">
    <name type="scientific">Arthrobacter jinronghuae</name>
    <dbReference type="NCBI Taxonomy" id="2964609"/>
    <lineage>
        <taxon>Bacteria</taxon>
        <taxon>Bacillati</taxon>
        <taxon>Actinomycetota</taxon>
        <taxon>Actinomycetes</taxon>
        <taxon>Micrococcales</taxon>
        <taxon>Micrococcaceae</taxon>
        <taxon>Arthrobacter</taxon>
    </lineage>
</organism>
<comment type="similarity">
    <text evidence="2">Belongs to the glycosyltransferase 2 family.</text>
</comment>
<evidence type="ECO:0000256" key="5">
    <source>
        <dbReference type="ARBA" id="ARBA00022692"/>
    </source>
</evidence>
<dbReference type="Pfam" id="PF00535">
    <property type="entry name" value="Glycos_transf_2"/>
    <property type="match status" value="1"/>
</dbReference>
<feature type="region of interest" description="Disordered" evidence="8">
    <location>
        <begin position="315"/>
        <end position="346"/>
    </location>
</feature>
<name>A0ABT1NP40_9MICC</name>
<dbReference type="Gene3D" id="3.90.550.10">
    <property type="entry name" value="Spore Coat Polysaccharide Biosynthesis Protein SpsA, Chain A"/>
    <property type="match status" value="1"/>
</dbReference>
<feature type="transmembrane region" description="Helical" evidence="9">
    <location>
        <begin position="232"/>
        <end position="256"/>
    </location>
</feature>
<keyword evidence="6 9" id="KW-1133">Transmembrane helix</keyword>
<dbReference type="InterPro" id="IPR001173">
    <property type="entry name" value="Glyco_trans_2-like"/>
</dbReference>
<dbReference type="SUPFAM" id="SSF53448">
    <property type="entry name" value="Nucleotide-diphospho-sugar transferases"/>
    <property type="match status" value="1"/>
</dbReference>
<keyword evidence="12" id="KW-1185">Reference proteome</keyword>
<feature type="compositionally biased region" description="Gly residues" evidence="8">
    <location>
        <begin position="325"/>
        <end position="335"/>
    </location>
</feature>
<dbReference type="EMBL" id="JANFLP010000006">
    <property type="protein sequence ID" value="MCQ1949495.1"/>
    <property type="molecule type" value="Genomic_DNA"/>
</dbReference>
<evidence type="ECO:0000259" key="10">
    <source>
        <dbReference type="Pfam" id="PF00535"/>
    </source>
</evidence>
<dbReference type="PANTHER" id="PTHR48090:SF1">
    <property type="entry name" value="PROPHAGE BACTOPRENOL GLUCOSYL TRANSFERASE HOMOLOG"/>
    <property type="match status" value="1"/>
</dbReference>
<dbReference type="InterPro" id="IPR050256">
    <property type="entry name" value="Glycosyltransferase_2"/>
</dbReference>
<reference evidence="11 12" key="1">
    <citation type="submission" date="2022-07" db="EMBL/GenBank/DDBJ databases">
        <title>Novel species in genus Arthrobacter.</title>
        <authorList>
            <person name="Liu Y."/>
        </authorList>
    </citation>
    <scope>NUCLEOTIDE SEQUENCE [LARGE SCALE GENOMIC DNA]</scope>
    <source>
        <strain evidence="12">zg-Y859</strain>
    </source>
</reference>
<gene>
    <name evidence="11" type="ORF">NNX28_06065</name>
</gene>
<comment type="subcellular location">
    <subcellularLocation>
        <location evidence="1">Membrane</location>
        <topology evidence="1">Multi-pass membrane protein</topology>
    </subcellularLocation>
</comment>
<keyword evidence="5 9" id="KW-0812">Transmembrane</keyword>
<proteinExistence type="inferred from homology"/>
<evidence type="ECO:0000256" key="4">
    <source>
        <dbReference type="ARBA" id="ARBA00022679"/>
    </source>
</evidence>
<evidence type="ECO:0000256" key="7">
    <source>
        <dbReference type="ARBA" id="ARBA00023136"/>
    </source>
</evidence>
<dbReference type="PANTHER" id="PTHR48090">
    <property type="entry name" value="UNDECAPRENYL-PHOSPHATE 4-DEOXY-4-FORMAMIDO-L-ARABINOSE TRANSFERASE-RELATED"/>
    <property type="match status" value="1"/>
</dbReference>
<evidence type="ECO:0000256" key="9">
    <source>
        <dbReference type="SAM" id="Phobius"/>
    </source>
</evidence>
<comment type="caution">
    <text evidence="11">The sequence shown here is derived from an EMBL/GenBank/DDBJ whole genome shotgun (WGS) entry which is preliminary data.</text>
</comment>
<evidence type="ECO:0000313" key="12">
    <source>
        <dbReference type="Proteomes" id="UP001206924"/>
    </source>
</evidence>
<sequence length="346" mass="37330">MSHKVLSVVVPMYDEEAVLHQLVARLRPVLDGLDVPYEVVAVDDGSKDATAQLVQQIRAEWPELRLVRLMRNSGHQAAITAGMAGAVGDYVVTIDADLQDPPEAIEEMLKKARTENVDVVYGVRSDRSTDSVFKRQTAAMYYWLMRRVAGPHVPSNAGDFRLVSRRVLDAINKLPEEGRVYRLIIPWFGFPSTNVYYERDKRAAGTSKYPLGKMILLTTESIVTFSGGPLRFATWLGVLSAMLCVLVGIFVVVGVFTGQTVPGWASTVLVVGGIGAIQLFCLGILGEYIGRIFAGTLRRPLYLVGYDSMLDTDTVPGASTPDTGGTSGTAGGTGVIGSDASGKTAQ</sequence>
<evidence type="ECO:0000256" key="6">
    <source>
        <dbReference type="ARBA" id="ARBA00022989"/>
    </source>
</evidence>
<evidence type="ECO:0000256" key="8">
    <source>
        <dbReference type="SAM" id="MobiDB-lite"/>
    </source>
</evidence>
<dbReference type="Proteomes" id="UP001206924">
    <property type="component" value="Unassembled WGS sequence"/>
</dbReference>
<dbReference type="InterPro" id="IPR029044">
    <property type="entry name" value="Nucleotide-diphossugar_trans"/>
</dbReference>
<feature type="domain" description="Glycosyltransferase 2-like" evidence="10">
    <location>
        <begin position="7"/>
        <end position="170"/>
    </location>
</feature>
<keyword evidence="3" id="KW-0328">Glycosyltransferase</keyword>
<feature type="transmembrane region" description="Helical" evidence="9">
    <location>
        <begin position="268"/>
        <end position="289"/>
    </location>
</feature>
<dbReference type="RefSeq" id="WP_255797184.1">
    <property type="nucleotide sequence ID" value="NZ_CP104263.1"/>
</dbReference>
<protein>
    <submittedName>
        <fullName evidence="11">Glycosyltransferase family 2 protein</fullName>
    </submittedName>
</protein>
<evidence type="ECO:0000256" key="3">
    <source>
        <dbReference type="ARBA" id="ARBA00022676"/>
    </source>
</evidence>
<keyword evidence="7 9" id="KW-0472">Membrane</keyword>
<dbReference type="CDD" id="cd04187">
    <property type="entry name" value="DPM1_like_bac"/>
    <property type="match status" value="1"/>
</dbReference>
<accession>A0ABT1NP40</accession>
<keyword evidence="4" id="KW-0808">Transferase</keyword>
<evidence type="ECO:0000256" key="2">
    <source>
        <dbReference type="ARBA" id="ARBA00006739"/>
    </source>
</evidence>
<evidence type="ECO:0000256" key="1">
    <source>
        <dbReference type="ARBA" id="ARBA00004141"/>
    </source>
</evidence>
<evidence type="ECO:0000313" key="11">
    <source>
        <dbReference type="EMBL" id="MCQ1949495.1"/>
    </source>
</evidence>